<accession>A0AAE1B753</accession>
<protein>
    <submittedName>
        <fullName evidence="1">Uncharacterized protein</fullName>
    </submittedName>
</protein>
<name>A0AAE1B753_9GAST</name>
<organism evidence="1 2">
    <name type="scientific">Elysia crispata</name>
    <name type="common">lettuce slug</name>
    <dbReference type="NCBI Taxonomy" id="231223"/>
    <lineage>
        <taxon>Eukaryota</taxon>
        <taxon>Metazoa</taxon>
        <taxon>Spiralia</taxon>
        <taxon>Lophotrochozoa</taxon>
        <taxon>Mollusca</taxon>
        <taxon>Gastropoda</taxon>
        <taxon>Heterobranchia</taxon>
        <taxon>Euthyneura</taxon>
        <taxon>Panpulmonata</taxon>
        <taxon>Sacoglossa</taxon>
        <taxon>Placobranchoidea</taxon>
        <taxon>Plakobranchidae</taxon>
        <taxon>Elysia</taxon>
    </lineage>
</organism>
<evidence type="ECO:0000313" key="1">
    <source>
        <dbReference type="EMBL" id="KAK3800470.1"/>
    </source>
</evidence>
<dbReference type="AlphaFoldDB" id="A0AAE1B753"/>
<evidence type="ECO:0000313" key="2">
    <source>
        <dbReference type="Proteomes" id="UP001283361"/>
    </source>
</evidence>
<keyword evidence="2" id="KW-1185">Reference proteome</keyword>
<dbReference type="EMBL" id="JAWDGP010000456">
    <property type="protein sequence ID" value="KAK3800470.1"/>
    <property type="molecule type" value="Genomic_DNA"/>
</dbReference>
<reference evidence="1" key="1">
    <citation type="journal article" date="2023" name="G3 (Bethesda)">
        <title>A reference genome for the long-term kleptoplast-retaining sea slug Elysia crispata morphotype clarki.</title>
        <authorList>
            <person name="Eastman K.E."/>
            <person name="Pendleton A.L."/>
            <person name="Shaikh M.A."/>
            <person name="Suttiyut T."/>
            <person name="Ogas R."/>
            <person name="Tomko P."/>
            <person name="Gavelis G."/>
            <person name="Widhalm J.R."/>
            <person name="Wisecaver J.H."/>
        </authorList>
    </citation>
    <scope>NUCLEOTIDE SEQUENCE</scope>
    <source>
        <strain evidence="1">ECLA1</strain>
    </source>
</reference>
<comment type="caution">
    <text evidence="1">The sequence shown here is derived from an EMBL/GenBank/DDBJ whole genome shotgun (WGS) entry which is preliminary data.</text>
</comment>
<proteinExistence type="predicted"/>
<sequence length="80" mass="9475">MLTDSRATWQSQRYHRNYLFKEAYQLYKSAHVASSGFSIRAFIYRAFDIDHHLKASRLHRCHQYSTTMPASCNFLKLGML</sequence>
<gene>
    <name evidence="1" type="ORF">RRG08_056728</name>
</gene>
<dbReference type="Proteomes" id="UP001283361">
    <property type="component" value="Unassembled WGS sequence"/>
</dbReference>